<feature type="domain" description="D-isomer specific 2-hydroxyacid dehydrogenase NAD-binding" evidence="8">
    <location>
        <begin position="108"/>
        <end position="284"/>
    </location>
</feature>
<dbReference type="GO" id="GO:0006564">
    <property type="term" value="P:L-serine biosynthetic process"/>
    <property type="evidence" value="ECO:0007669"/>
    <property type="project" value="UniProtKB-ARBA"/>
</dbReference>
<accession>A0A1G9NQN5</accession>
<dbReference type="RefSeq" id="WP_091214887.1">
    <property type="nucleotide sequence ID" value="NZ_FNHE01000002.1"/>
</dbReference>
<sequence length="402" mass="42366">MPRALLLENIDPVAADLLGTAGYEVESLRGALDEADLAAALDGVDVLGIRSKTRVTAEVLRRRPGLAAVGAFCIGTNQIDLPAAATAGVAVFNAPYSNTRSVVEMAIAEIICLARRLVDRDRSLHAGTWDKSAAGSHEIRGRTLGIVGYGNIGSQLSVLAEALGMRVLFYDLEDKLALGNAEACGSLEELLERAETVTLHVDGRAGNAGLFGAEQFARMRRRSLFLNLSRGFVVDHEALREHILSGHIAGAAVDVFPEEPREQGDEFTSVLRGLPNVILTPHVGGSTQEAQHDIGRFVAGKLVDYTASGTTTLSVNLPAVALHGSSAARFALLHRNVPGVLAHVNALVGEHELNVDGQVLATRGELGYAVTDISAALPADLLAALDGLPETLRLTTFGSRTG</sequence>
<dbReference type="Pfam" id="PF02826">
    <property type="entry name" value="2-Hacid_dh_C"/>
    <property type="match status" value="1"/>
</dbReference>
<evidence type="ECO:0000256" key="3">
    <source>
        <dbReference type="ARBA" id="ARBA00023002"/>
    </source>
</evidence>
<dbReference type="Gene3D" id="3.40.50.720">
    <property type="entry name" value="NAD(P)-binding Rossmann-like Domain"/>
    <property type="match status" value="2"/>
</dbReference>
<dbReference type="Pfam" id="PF22629">
    <property type="entry name" value="ACT_AHAS_ss"/>
    <property type="match status" value="1"/>
</dbReference>
<keyword evidence="2" id="KW-0028">Amino-acid biosynthesis</keyword>
<evidence type="ECO:0000256" key="5">
    <source>
        <dbReference type="ARBA" id="ARBA00029440"/>
    </source>
</evidence>
<dbReference type="STRING" id="1137991.SAMN05660642_01123"/>
<evidence type="ECO:0000259" key="9">
    <source>
        <dbReference type="Pfam" id="PF22629"/>
    </source>
</evidence>
<dbReference type="AlphaFoldDB" id="A0A1G9NQN5"/>
<evidence type="ECO:0000259" key="8">
    <source>
        <dbReference type="Pfam" id="PF02826"/>
    </source>
</evidence>
<name>A0A1G9NQN5_9ACTN</name>
<evidence type="ECO:0000256" key="6">
    <source>
        <dbReference type="RuleBase" id="RU003719"/>
    </source>
</evidence>
<dbReference type="InterPro" id="IPR045865">
    <property type="entry name" value="ACT-like_dom_sf"/>
</dbReference>
<gene>
    <name evidence="10" type="ORF">SAMN05660642_01123</name>
</gene>
<dbReference type="CDD" id="cd12176">
    <property type="entry name" value="PGDH_3"/>
    <property type="match status" value="1"/>
</dbReference>
<comment type="pathway">
    <text evidence="5">Amino-acid biosynthesis.</text>
</comment>
<dbReference type="InterPro" id="IPR029752">
    <property type="entry name" value="D-isomer_DH_CS1"/>
</dbReference>
<dbReference type="EMBL" id="FNHE01000002">
    <property type="protein sequence ID" value="SDL88315.1"/>
    <property type="molecule type" value="Genomic_DNA"/>
</dbReference>
<dbReference type="PROSITE" id="PS00065">
    <property type="entry name" value="D_2_HYDROXYACID_DH_1"/>
    <property type="match status" value="1"/>
</dbReference>
<protein>
    <submittedName>
        <fullName evidence="10">D-3-phosphoglycerate dehydrogenase</fullName>
    </submittedName>
</protein>
<dbReference type="FunFam" id="3.40.50.720:FF:000041">
    <property type="entry name" value="D-3-phosphoglycerate dehydrogenase"/>
    <property type="match status" value="1"/>
</dbReference>
<dbReference type="InterPro" id="IPR006140">
    <property type="entry name" value="D-isomer_DH_NAD-bd"/>
</dbReference>
<dbReference type="InterPro" id="IPR050857">
    <property type="entry name" value="D-2-hydroxyacid_DH"/>
</dbReference>
<dbReference type="Gene3D" id="3.30.70.260">
    <property type="match status" value="1"/>
</dbReference>
<dbReference type="Pfam" id="PF00389">
    <property type="entry name" value="2-Hacid_dh"/>
    <property type="match status" value="1"/>
</dbReference>
<dbReference type="SUPFAM" id="SSF51735">
    <property type="entry name" value="NAD(P)-binding Rossmann-fold domains"/>
    <property type="match status" value="1"/>
</dbReference>
<evidence type="ECO:0000313" key="10">
    <source>
        <dbReference type="EMBL" id="SDL88315.1"/>
    </source>
</evidence>
<dbReference type="SUPFAM" id="SSF55021">
    <property type="entry name" value="ACT-like"/>
    <property type="match status" value="1"/>
</dbReference>
<feature type="domain" description="D-isomer specific 2-hydroxyacid dehydrogenase catalytic" evidence="7">
    <location>
        <begin position="5"/>
        <end position="316"/>
    </location>
</feature>
<keyword evidence="11" id="KW-1185">Reference proteome</keyword>
<dbReference type="PANTHER" id="PTHR42789">
    <property type="entry name" value="D-ISOMER SPECIFIC 2-HYDROXYACID DEHYDROGENASE FAMILY PROTEIN (AFU_ORTHOLOGUE AFUA_6G10090)"/>
    <property type="match status" value="1"/>
</dbReference>
<dbReference type="Proteomes" id="UP000198680">
    <property type="component" value="Unassembled WGS sequence"/>
</dbReference>
<evidence type="ECO:0000256" key="2">
    <source>
        <dbReference type="ARBA" id="ARBA00022605"/>
    </source>
</evidence>
<dbReference type="PANTHER" id="PTHR42789:SF1">
    <property type="entry name" value="D-ISOMER SPECIFIC 2-HYDROXYACID DEHYDROGENASE FAMILY PROTEIN (AFU_ORTHOLOGUE AFUA_6G10090)"/>
    <property type="match status" value="1"/>
</dbReference>
<evidence type="ECO:0000256" key="4">
    <source>
        <dbReference type="ARBA" id="ARBA00023027"/>
    </source>
</evidence>
<evidence type="ECO:0000256" key="1">
    <source>
        <dbReference type="ARBA" id="ARBA00005854"/>
    </source>
</evidence>
<comment type="similarity">
    <text evidence="1 6">Belongs to the D-isomer specific 2-hydroxyacid dehydrogenase family.</text>
</comment>
<dbReference type="InterPro" id="IPR006139">
    <property type="entry name" value="D-isomer_2_OHA_DH_cat_dom"/>
</dbReference>
<evidence type="ECO:0000313" key="11">
    <source>
        <dbReference type="Proteomes" id="UP000198680"/>
    </source>
</evidence>
<dbReference type="InterPro" id="IPR054480">
    <property type="entry name" value="AHAS_small-like_ACT"/>
</dbReference>
<dbReference type="SUPFAM" id="SSF52283">
    <property type="entry name" value="Formate/glycerate dehydrogenase catalytic domain-like"/>
    <property type="match status" value="1"/>
</dbReference>
<reference evidence="11" key="1">
    <citation type="submission" date="2016-10" db="EMBL/GenBank/DDBJ databases">
        <authorList>
            <person name="Varghese N."/>
            <person name="Submissions S."/>
        </authorList>
    </citation>
    <scope>NUCLEOTIDE SEQUENCE [LARGE SCALE GENOMIC DNA]</scope>
    <source>
        <strain evidence="11">DSM 45419</strain>
    </source>
</reference>
<proteinExistence type="inferred from homology"/>
<organism evidence="10 11">
    <name type="scientific">Geodermatophilus siccatus</name>
    <dbReference type="NCBI Taxonomy" id="1137991"/>
    <lineage>
        <taxon>Bacteria</taxon>
        <taxon>Bacillati</taxon>
        <taxon>Actinomycetota</taxon>
        <taxon>Actinomycetes</taxon>
        <taxon>Geodermatophilales</taxon>
        <taxon>Geodermatophilaceae</taxon>
        <taxon>Geodermatophilus</taxon>
    </lineage>
</organism>
<keyword evidence="4" id="KW-0520">NAD</keyword>
<dbReference type="NCBIfam" id="NF008759">
    <property type="entry name" value="PRK11790.1"/>
    <property type="match status" value="1"/>
</dbReference>
<dbReference type="GO" id="GO:0047545">
    <property type="term" value="F:(S)-2-hydroxyglutarate dehydrogenase activity"/>
    <property type="evidence" value="ECO:0007669"/>
    <property type="project" value="UniProtKB-ARBA"/>
</dbReference>
<feature type="domain" description="Acetolactate synthase small subunit-like ACT" evidence="9">
    <location>
        <begin position="331"/>
        <end position="375"/>
    </location>
</feature>
<dbReference type="GO" id="GO:0004617">
    <property type="term" value="F:phosphoglycerate dehydrogenase activity"/>
    <property type="evidence" value="ECO:0007669"/>
    <property type="project" value="UniProtKB-ARBA"/>
</dbReference>
<evidence type="ECO:0000259" key="7">
    <source>
        <dbReference type="Pfam" id="PF00389"/>
    </source>
</evidence>
<dbReference type="InterPro" id="IPR036291">
    <property type="entry name" value="NAD(P)-bd_dom_sf"/>
</dbReference>
<dbReference type="GO" id="GO:0051287">
    <property type="term" value="F:NAD binding"/>
    <property type="evidence" value="ECO:0007669"/>
    <property type="project" value="InterPro"/>
</dbReference>
<keyword evidence="3 6" id="KW-0560">Oxidoreductase</keyword>
<dbReference type="OrthoDB" id="9793626at2"/>